<reference evidence="13 14" key="1">
    <citation type="submission" date="2024-04" db="EMBL/GenBank/DDBJ databases">
        <title>Phyllosticta paracitricarpa is synonymous to the EU quarantine fungus P. citricarpa based on phylogenomic analyses.</title>
        <authorList>
            <consortium name="Lawrence Berkeley National Laboratory"/>
            <person name="Van ingen-buijs V.A."/>
            <person name="Van westerhoven A.C."/>
            <person name="Haridas S."/>
            <person name="Skiadas P."/>
            <person name="Martin F."/>
            <person name="Groenewald J.Z."/>
            <person name="Crous P.W."/>
            <person name="Seidl M.F."/>
        </authorList>
    </citation>
    <scope>NUCLEOTIDE SEQUENCE [LARGE SCALE GENOMIC DNA]</scope>
    <source>
        <strain evidence="13 14">CPC 17464</strain>
    </source>
</reference>
<feature type="domain" description="RNA polymerase III subunit RPC82-related helix-turn-helix" evidence="11">
    <location>
        <begin position="7"/>
        <end position="64"/>
    </location>
</feature>
<evidence type="ECO:0000256" key="3">
    <source>
        <dbReference type="ARBA" id="ARBA00011206"/>
    </source>
</evidence>
<comment type="subunit">
    <text evidence="3 8">Component of the RNA polymerase III (Pol III) complex consisting of 17 subunits.</text>
</comment>
<dbReference type="RefSeq" id="XP_066657157.1">
    <property type="nucleotide sequence ID" value="XM_066799836.1"/>
</dbReference>
<sequence length="620" mass="69236">MAEHISELCTLLVEDLYGELSSRVFSLLAKLGRLSIRGLLQSSHFTVRELKHGLAVLIQQHLVLHYTGEDETFYEPDWQHAYALVRYGKIAKMVEDRFGDAAGGLASNLLLLGNAKISDLAQAYGVATKEEGADDAQVNGNGVTNGDHEEEVRDNVHIKTIDDLHRVLRQLIDSGFVTQIHAKHFNPTSDLRNEAERMIRIEFFPDGVKGKEIIQFEAEVKKLLAKWRDEPSEADQKELGSGAGTKRSAAETQAPARKRVKLNMLNGSSYGAAPKEVALDENLVVGINQEKCIVAIRTQQLVDFAEQYIGQVTAQVYEALLRQLEKKVPRCSDPYNGAPTEEDEADALPSVTAREVLDALDPNLDLASGIGTPQDADAPEDSSASPAPNGSTAQANSGRLALAKQHISLLCEDPRRFVRWVGSRGGGEYKVDFRPLSNALLQRELENIVTARWGPLATRLIRILHAKGRLDEKQVSQFSMQRTKEIRADLTRMQEAGFVDTQEVPKDNTRAPARTLYLWFFDQDLTRQLVLTDTYKAMARALQRVKFERARVAAVIEKAERTDVVGNEDRFLSATERAALRGWREREERVLVQLARMDDLVAVLRDFRLPVIPKTAWSAD</sequence>
<evidence type="ECO:0000313" key="13">
    <source>
        <dbReference type="EMBL" id="KAK7539886.1"/>
    </source>
</evidence>
<gene>
    <name evidence="13" type="ORF">J3D65DRAFT_620141</name>
</gene>
<name>A0ABR1LXH2_9PEZI</name>
<comment type="function">
    <text evidence="7 8">DNA-dependent RNA polymerase catalyzes the transcription of DNA into RNA using the four ribonucleoside triphosphates as substrates. Specific core component of RNA polymerase III which synthesizes small RNAs, such as 5S rRNA and tRNAs.</text>
</comment>
<evidence type="ECO:0000256" key="2">
    <source>
        <dbReference type="ARBA" id="ARBA00006835"/>
    </source>
</evidence>
<dbReference type="PANTHER" id="PTHR12949">
    <property type="entry name" value="RNA POLYMERASE III DNA DIRECTED -RELATED"/>
    <property type="match status" value="1"/>
</dbReference>
<dbReference type="InterPro" id="IPR008806">
    <property type="entry name" value="RNA_pol_III_Rpc82_C"/>
</dbReference>
<dbReference type="Pfam" id="PF05645">
    <property type="entry name" value="RNA_pol_Rpc82"/>
    <property type="match status" value="1"/>
</dbReference>
<dbReference type="InterPro" id="IPR055207">
    <property type="entry name" value="POLR3C_WHD"/>
</dbReference>
<dbReference type="GeneID" id="92032742"/>
<feature type="domain" description="RNA polymerase III Rpc82 C -terminal" evidence="10">
    <location>
        <begin position="168"/>
        <end position="440"/>
    </location>
</feature>
<evidence type="ECO:0000256" key="8">
    <source>
        <dbReference type="RuleBase" id="RU367076"/>
    </source>
</evidence>
<evidence type="ECO:0000256" key="9">
    <source>
        <dbReference type="SAM" id="MobiDB-lite"/>
    </source>
</evidence>
<dbReference type="InterPro" id="IPR013197">
    <property type="entry name" value="RNA_pol_III_RPC82-rel_HTH"/>
</dbReference>
<evidence type="ECO:0000313" key="14">
    <source>
        <dbReference type="Proteomes" id="UP001360953"/>
    </source>
</evidence>
<keyword evidence="14" id="KW-1185">Reference proteome</keyword>
<dbReference type="Pfam" id="PF22536">
    <property type="entry name" value="WHD_POLR3C"/>
    <property type="match status" value="1"/>
</dbReference>
<dbReference type="Pfam" id="PF08221">
    <property type="entry name" value="HTH_9"/>
    <property type="match status" value="1"/>
</dbReference>
<evidence type="ECO:0000256" key="5">
    <source>
        <dbReference type="ARBA" id="ARBA00023163"/>
    </source>
</evidence>
<keyword evidence="4 8" id="KW-0240">DNA-directed RNA polymerase</keyword>
<feature type="region of interest" description="Disordered" evidence="9">
    <location>
        <begin position="368"/>
        <end position="396"/>
    </location>
</feature>
<evidence type="ECO:0000256" key="7">
    <source>
        <dbReference type="ARBA" id="ARBA00025127"/>
    </source>
</evidence>
<evidence type="ECO:0000256" key="4">
    <source>
        <dbReference type="ARBA" id="ARBA00022478"/>
    </source>
</evidence>
<dbReference type="InterPro" id="IPR036388">
    <property type="entry name" value="WH-like_DNA-bd_sf"/>
</dbReference>
<keyword evidence="5 8" id="KW-0804">Transcription</keyword>
<accession>A0ABR1LXH2</accession>
<evidence type="ECO:0000259" key="12">
    <source>
        <dbReference type="Pfam" id="PF22536"/>
    </source>
</evidence>
<evidence type="ECO:0000259" key="11">
    <source>
        <dbReference type="Pfam" id="PF08221"/>
    </source>
</evidence>
<dbReference type="Proteomes" id="UP001360953">
    <property type="component" value="Unassembled WGS sequence"/>
</dbReference>
<comment type="subcellular location">
    <subcellularLocation>
        <location evidence="1 8">Nucleus</location>
    </subcellularLocation>
</comment>
<feature type="region of interest" description="Disordered" evidence="9">
    <location>
        <begin position="231"/>
        <end position="258"/>
    </location>
</feature>
<dbReference type="PANTHER" id="PTHR12949:SF0">
    <property type="entry name" value="DNA-DIRECTED RNA POLYMERASE III SUBUNIT RPC3"/>
    <property type="match status" value="1"/>
</dbReference>
<comment type="caution">
    <text evidence="13">The sequence shown here is derived from an EMBL/GenBank/DDBJ whole genome shotgun (WGS) entry which is preliminary data.</text>
</comment>
<evidence type="ECO:0000259" key="10">
    <source>
        <dbReference type="Pfam" id="PF05645"/>
    </source>
</evidence>
<proteinExistence type="inferred from homology"/>
<keyword evidence="6 8" id="KW-0539">Nucleus</keyword>
<dbReference type="EMBL" id="JBBPEH010000004">
    <property type="protein sequence ID" value="KAK7539886.1"/>
    <property type="molecule type" value="Genomic_DNA"/>
</dbReference>
<evidence type="ECO:0000256" key="1">
    <source>
        <dbReference type="ARBA" id="ARBA00004123"/>
    </source>
</evidence>
<feature type="domain" description="DNA-directed RNA polymerase III subunit RPC3 winged-helix" evidence="12">
    <location>
        <begin position="445"/>
        <end position="520"/>
    </location>
</feature>
<organism evidence="13 14">
    <name type="scientific">Phyllosticta citribraziliensis</name>
    <dbReference type="NCBI Taxonomy" id="989973"/>
    <lineage>
        <taxon>Eukaryota</taxon>
        <taxon>Fungi</taxon>
        <taxon>Dikarya</taxon>
        <taxon>Ascomycota</taxon>
        <taxon>Pezizomycotina</taxon>
        <taxon>Dothideomycetes</taxon>
        <taxon>Dothideomycetes incertae sedis</taxon>
        <taxon>Botryosphaeriales</taxon>
        <taxon>Phyllostictaceae</taxon>
        <taxon>Phyllosticta</taxon>
    </lineage>
</organism>
<dbReference type="InterPro" id="IPR039748">
    <property type="entry name" value="RPC3"/>
</dbReference>
<dbReference type="Gene3D" id="1.10.10.10">
    <property type="entry name" value="Winged helix-like DNA-binding domain superfamily/Winged helix DNA-binding domain"/>
    <property type="match status" value="3"/>
</dbReference>
<comment type="similarity">
    <text evidence="2 8">Belongs to the RNA polymerase beta chain family.</text>
</comment>
<protein>
    <recommendedName>
        <fullName evidence="8">DNA-directed RNA polymerase III subunit RPC3</fullName>
        <shortName evidence="8">RNA polymerase III subunit C3</shortName>
    </recommendedName>
</protein>
<evidence type="ECO:0000256" key="6">
    <source>
        <dbReference type="ARBA" id="ARBA00023242"/>
    </source>
</evidence>